<dbReference type="InterPro" id="IPR023753">
    <property type="entry name" value="FAD/NAD-binding_dom"/>
</dbReference>
<keyword evidence="3" id="KW-0274">FAD</keyword>
<evidence type="ECO:0000259" key="6">
    <source>
        <dbReference type="Pfam" id="PF07992"/>
    </source>
</evidence>
<evidence type="ECO:0000256" key="3">
    <source>
        <dbReference type="ARBA" id="ARBA00022827"/>
    </source>
</evidence>
<organism evidence="7 8">
    <name type="scientific">Streptococcus iniae</name>
    <name type="common">Streptococcus shiloi</name>
    <dbReference type="NCBI Taxonomy" id="1346"/>
    <lineage>
        <taxon>Bacteria</taxon>
        <taxon>Bacillati</taxon>
        <taxon>Bacillota</taxon>
        <taxon>Bacilli</taxon>
        <taxon>Lactobacillales</taxon>
        <taxon>Streptococcaceae</taxon>
        <taxon>Streptococcus</taxon>
    </lineage>
</organism>
<name>A0ABN4DC94_STRIN</name>
<dbReference type="InterPro" id="IPR050260">
    <property type="entry name" value="FAD-bd_OxRdtase"/>
</dbReference>
<protein>
    <submittedName>
        <fullName evidence="7">NADH peroxidase</fullName>
    </submittedName>
</protein>
<dbReference type="SUPFAM" id="SSF55424">
    <property type="entry name" value="FAD/NAD-linked reductases, dimerisation (C-terminal) domain"/>
    <property type="match status" value="1"/>
</dbReference>
<evidence type="ECO:0000256" key="2">
    <source>
        <dbReference type="ARBA" id="ARBA00022630"/>
    </source>
</evidence>
<keyword evidence="2" id="KW-0285">Flavoprotein</keyword>
<evidence type="ECO:0000313" key="7">
    <source>
        <dbReference type="EMBL" id="AHY16373.1"/>
    </source>
</evidence>
<dbReference type="PRINTS" id="PR00368">
    <property type="entry name" value="FADPNR"/>
</dbReference>
<keyword evidence="4" id="KW-0560">Oxidoreductase</keyword>
<keyword evidence="7" id="KW-0575">Peroxidase</keyword>
<feature type="domain" description="FAD/NAD(P)-binding" evidence="6">
    <location>
        <begin position="7"/>
        <end position="288"/>
    </location>
</feature>
<dbReference type="Gene3D" id="3.50.50.60">
    <property type="entry name" value="FAD/NAD(P)-binding domain"/>
    <property type="match status" value="2"/>
</dbReference>
<dbReference type="Proteomes" id="UP000025245">
    <property type="component" value="Chromosome"/>
</dbReference>
<dbReference type="PROSITE" id="PS51257">
    <property type="entry name" value="PROKAR_LIPOPROTEIN"/>
    <property type="match status" value="1"/>
</dbReference>
<keyword evidence="5" id="KW-0676">Redox-active center</keyword>
<dbReference type="Pfam" id="PF07992">
    <property type="entry name" value="Pyr_redox_2"/>
    <property type="match status" value="1"/>
</dbReference>
<evidence type="ECO:0000313" key="8">
    <source>
        <dbReference type="Proteomes" id="UP000025245"/>
    </source>
</evidence>
<accession>A0ABN4DC94</accession>
<dbReference type="GO" id="GO:0004601">
    <property type="term" value="F:peroxidase activity"/>
    <property type="evidence" value="ECO:0007669"/>
    <property type="project" value="UniProtKB-KW"/>
</dbReference>
<dbReference type="Gene3D" id="3.30.390.30">
    <property type="match status" value="1"/>
</dbReference>
<reference evidence="7 8" key="1">
    <citation type="journal article" date="2014" name="Genome Announc.">
        <title>Complete Genome Sequence of a Virulent Strain, Streptococcus iniae ISET0901, Isolated from Diseased Tilapia.</title>
        <authorList>
            <person name="Pridgeon J.W."/>
            <person name="Zhang D."/>
            <person name="Zhang L."/>
        </authorList>
    </citation>
    <scope>NUCLEOTIDE SEQUENCE [LARGE SCALE GENOMIC DNA]</scope>
    <source>
        <strain evidence="7 8">ISET0901</strain>
    </source>
</reference>
<dbReference type="SUPFAM" id="SSF51905">
    <property type="entry name" value="FAD/NAD(P)-binding domain"/>
    <property type="match status" value="1"/>
</dbReference>
<keyword evidence="8" id="KW-1185">Reference proteome</keyword>
<dbReference type="InterPro" id="IPR016156">
    <property type="entry name" value="FAD/NAD-linked_Rdtase_dimer_sf"/>
</dbReference>
<dbReference type="EMBL" id="CP007586">
    <property type="protein sequence ID" value="AHY16373.1"/>
    <property type="molecule type" value="Genomic_DNA"/>
</dbReference>
<evidence type="ECO:0000256" key="1">
    <source>
        <dbReference type="ARBA" id="ARBA00001974"/>
    </source>
</evidence>
<sequence length="448" mass="49633">MRNMTEKIHIIGASFAAIACAEQLVTLKPEAEIILIDKESKSNYLPNGLNYYLRQSITDLSQSLWDSPILHGHKQVDRLQGEVIEINSQEKSLSLKLADGSICQEAYETLVCAMGAKAESHYIKGADNEKVLTTKYFTNSRDALDKIDDSQAILVIGAGPIGIDLAYSLSLKGKSVTLIEAADHVDFHQTDIEMLDPLLTEMANMGICLLTQTRIKAIEETPQGLSLVTDKGEVISGDLAFLAVNFRPNSDLLDSQVECLLDKTVKVDEHFKTSNPSIYAIGDLVSSQFSPLGIPYYTPLINQAVRSGQALAYHLAGYNVPMLESTKVVGGHHFGYYRSSVGITEEEASIYSDLVTFVYQAELEEDSSIFRIKLIVSQCDGRLLGAQCLSKVNHLLLTNQLSQAVSQKLCDYQLAFQDFIFLKGDSELAYHLHQACLEVFEKRNRHEN</sequence>
<dbReference type="PANTHER" id="PTHR43429:SF1">
    <property type="entry name" value="NAD(P)H SULFUR OXIDOREDUCTASE (COA-DEPENDENT)"/>
    <property type="match status" value="1"/>
</dbReference>
<evidence type="ECO:0000256" key="4">
    <source>
        <dbReference type="ARBA" id="ARBA00023002"/>
    </source>
</evidence>
<comment type="cofactor">
    <cofactor evidence="1">
        <name>FAD</name>
        <dbReference type="ChEBI" id="CHEBI:57692"/>
    </cofactor>
</comment>
<dbReference type="PANTHER" id="PTHR43429">
    <property type="entry name" value="PYRIDINE NUCLEOTIDE-DISULFIDE OXIDOREDUCTASE DOMAIN-CONTAINING"/>
    <property type="match status" value="1"/>
</dbReference>
<dbReference type="PRINTS" id="PR00411">
    <property type="entry name" value="PNDRDTASEI"/>
</dbReference>
<evidence type="ECO:0000256" key="5">
    <source>
        <dbReference type="ARBA" id="ARBA00023284"/>
    </source>
</evidence>
<dbReference type="InterPro" id="IPR036188">
    <property type="entry name" value="FAD/NAD-bd_sf"/>
</dbReference>
<proteinExistence type="predicted"/>
<gene>
    <name evidence="7" type="ORF">DQ08_07930</name>
</gene>